<dbReference type="EMBL" id="JAODAN010000006">
    <property type="protein sequence ID" value="KAK1923689.1"/>
    <property type="molecule type" value="Genomic_DNA"/>
</dbReference>
<dbReference type="GO" id="GO:0047134">
    <property type="term" value="F:protein-disulfide reductase [NAD(P)H] activity"/>
    <property type="evidence" value="ECO:0007669"/>
    <property type="project" value="InterPro"/>
</dbReference>
<dbReference type="FunFam" id="3.40.30.10:FF:000304">
    <property type="entry name" value="Unplaced genomic scaffold supercont1.12, whole genome shotgun sequence"/>
    <property type="match status" value="1"/>
</dbReference>
<dbReference type="SUPFAM" id="SSF52833">
    <property type="entry name" value="Thioredoxin-like"/>
    <property type="match status" value="1"/>
</dbReference>
<sequence length="123" mass="14044">MPIFPTPYPHVLNALNGPSAPKHTFLVFYSNVEDGQMWCPDCRKVDATVKQAFDGEDKPKAIIYWVGSKAEWRTPENKARVDWNVHNVPTILRIEDGKETARLVEDDILDSDKLQSFIYPNGQ</sequence>
<dbReference type="PANTHER" id="PTHR12452:SF0">
    <property type="entry name" value="THIOREDOXIN DOMAIN-CONTAINING PROTEIN 17"/>
    <property type="match status" value="1"/>
</dbReference>
<proteinExistence type="inferred from homology"/>
<organism evidence="3 4">
    <name type="scientific">Papiliotrema laurentii</name>
    <name type="common">Cryptococcus laurentii</name>
    <dbReference type="NCBI Taxonomy" id="5418"/>
    <lineage>
        <taxon>Eukaryota</taxon>
        <taxon>Fungi</taxon>
        <taxon>Dikarya</taxon>
        <taxon>Basidiomycota</taxon>
        <taxon>Agaricomycotina</taxon>
        <taxon>Tremellomycetes</taxon>
        <taxon>Tremellales</taxon>
        <taxon>Rhynchogastremaceae</taxon>
        <taxon>Papiliotrema</taxon>
    </lineage>
</organism>
<evidence type="ECO:0000313" key="3">
    <source>
        <dbReference type="EMBL" id="KAK1923689.1"/>
    </source>
</evidence>
<gene>
    <name evidence="3" type="ORF">DB88DRAFT_492069</name>
</gene>
<evidence type="ECO:0000313" key="4">
    <source>
        <dbReference type="Proteomes" id="UP001182556"/>
    </source>
</evidence>
<dbReference type="Proteomes" id="UP001182556">
    <property type="component" value="Unassembled WGS sequence"/>
</dbReference>
<reference evidence="3" key="1">
    <citation type="submission" date="2023-02" db="EMBL/GenBank/DDBJ databases">
        <title>Identification and recombinant expression of a fungal hydrolase from Papiliotrema laurentii that hydrolyzes apple cutin and clears colloidal polyester polyurethane.</title>
        <authorList>
            <consortium name="DOE Joint Genome Institute"/>
            <person name="Roman V.A."/>
            <person name="Bojanowski C."/>
            <person name="Crable B.R."/>
            <person name="Wagner D.N."/>
            <person name="Hung C.S."/>
            <person name="Nadeau L.J."/>
            <person name="Schratz L."/>
            <person name="Haridas S."/>
            <person name="Pangilinan J."/>
            <person name="Lipzen A."/>
            <person name="Na H."/>
            <person name="Yan M."/>
            <person name="Ng V."/>
            <person name="Grigoriev I.V."/>
            <person name="Spatafora J.W."/>
            <person name="Barlow D."/>
            <person name="Biffinger J."/>
            <person name="Kelley-Loughnane N."/>
            <person name="Varaljay V.A."/>
            <person name="Crookes-Goodson W.J."/>
        </authorList>
    </citation>
    <scope>NUCLEOTIDE SEQUENCE</scope>
    <source>
        <strain evidence="3">5307AH</strain>
    </source>
</reference>
<dbReference type="PANTHER" id="PTHR12452">
    <property type="entry name" value="42-9-9 PROTEIN-RELATED"/>
    <property type="match status" value="1"/>
</dbReference>
<accession>A0AAD9CXC6</accession>
<evidence type="ECO:0000256" key="1">
    <source>
        <dbReference type="ARBA" id="ARBA00008987"/>
    </source>
</evidence>
<protein>
    <recommendedName>
        <fullName evidence="2">Thioredoxin domain-containing protein</fullName>
    </recommendedName>
</protein>
<keyword evidence="4" id="KW-1185">Reference proteome</keyword>
<dbReference type="InterPro" id="IPR045108">
    <property type="entry name" value="TXNDC17-like"/>
</dbReference>
<dbReference type="AlphaFoldDB" id="A0AAD9CXC6"/>
<name>A0AAD9CXC6_PAPLA</name>
<dbReference type="InterPro" id="IPR036249">
    <property type="entry name" value="Thioredoxin-like_sf"/>
</dbReference>
<dbReference type="InterPro" id="IPR010357">
    <property type="entry name" value="TXNDC17_dom"/>
</dbReference>
<comment type="caution">
    <text evidence="3">The sequence shown here is derived from an EMBL/GenBank/DDBJ whole genome shotgun (WGS) entry which is preliminary data.</text>
</comment>
<dbReference type="Pfam" id="PF06110">
    <property type="entry name" value="TXD17-like_Trx"/>
    <property type="match status" value="1"/>
</dbReference>
<evidence type="ECO:0000259" key="2">
    <source>
        <dbReference type="Pfam" id="PF06110"/>
    </source>
</evidence>
<dbReference type="GO" id="GO:0005829">
    <property type="term" value="C:cytosol"/>
    <property type="evidence" value="ECO:0007669"/>
    <property type="project" value="TreeGrafter"/>
</dbReference>
<dbReference type="Gene3D" id="3.40.30.10">
    <property type="entry name" value="Glutaredoxin"/>
    <property type="match status" value="1"/>
</dbReference>
<comment type="similarity">
    <text evidence="1">Belongs to the thioredoxin family.</text>
</comment>
<feature type="domain" description="Thioredoxin" evidence="2">
    <location>
        <begin position="22"/>
        <end position="117"/>
    </location>
</feature>